<feature type="domain" description="Methyltransferase type 11" evidence="1">
    <location>
        <begin position="41"/>
        <end position="121"/>
    </location>
</feature>
<protein>
    <submittedName>
        <fullName evidence="2">Methyltransferase type 11</fullName>
    </submittedName>
</protein>
<reference evidence="2" key="1">
    <citation type="journal article" date="2014" name="Int. J. Syst. Evol. Microbiol.">
        <title>Complete genome sequence of Corynebacterium casei LMG S-19264T (=DSM 44701T), isolated from a smear-ripened cheese.</title>
        <authorList>
            <consortium name="US DOE Joint Genome Institute (JGI-PGF)"/>
            <person name="Walter F."/>
            <person name="Albersmeier A."/>
            <person name="Kalinowski J."/>
            <person name="Ruckert C."/>
        </authorList>
    </citation>
    <scope>NUCLEOTIDE SEQUENCE</scope>
    <source>
        <strain evidence="2">JCM 3093</strain>
    </source>
</reference>
<dbReference type="CDD" id="cd02440">
    <property type="entry name" value="AdoMet_MTases"/>
    <property type="match status" value="1"/>
</dbReference>
<dbReference type="InterPro" id="IPR013216">
    <property type="entry name" value="Methyltransf_11"/>
</dbReference>
<comment type="caution">
    <text evidence="2">The sequence shown here is derived from an EMBL/GenBank/DDBJ whole genome shotgun (WGS) entry which is preliminary data.</text>
</comment>
<dbReference type="Proteomes" id="UP000627984">
    <property type="component" value="Unassembled WGS sequence"/>
</dbReference>
<organism evidence="2 3">
    <name type="scientific">Planomonospora parontospora</name>
    <dbReference type="NCBI Taxonomy" id="58119"/>
    <lineage>
        <taxon>Bacteria</taxon>
        <taxon>Bacillati</taxon>
        <taxon>Actinomycetota</taxon>
        <taxon>Actinomycetes</taxon>
        <taxon>Streptosporangiales</taxon>
        <taxon>Streptosporangiaceae</taxon>
        <taxon>Planomonospora</taxon>
    </lineage>
</organism>
<dbReference type="GO" id="GO:0008757">
    <property type="term" value="F:S-adenosylmethionine-dependent methyltransferase activity"/>
    <property type="evidence" value="ECO:0007669"/>
    <property type="project" value="InterPro"/>
</dbReference>
<dbReference type="Pfam" id="PF08241">
    <property type="entry name" value="Methyltransf_11"/>
    <property type="match status" value="1"/>
</dbReference>
<sequence length="255" mass="27507">MTAPDDPYAVLGNGYARRRRPDPRIAAMIESALGPARSVLNVGAGAGSYEPSGRRVVAVEPSATMIAQRPPGSAPAVQGIAEALPVGGGAFDAATAILTVHHWTDLRAGLSELRRVSRRQAVLTWDPAVSSRFWLVEEYFPQIAERERDLATLDAVRDELEWAGARVEVIPVPVPADCTDGFTGAYWRRPEACLDTEVRAAMSPLALLDPPDVERGLGRKITRHKAHCVHPVVHAHRTDPCGHGDRCAGNARPAR</sequence>
<proteinExistence type="predicted"/>
<evidence type="ECO:0000259" key="1">
    <source>
        <dbReference type="Pfam" id="PF08241"/>
    </source>
</evidence>
<dbReference type="AlphaFoldDB" id="A0AA37BIF0"/>
<name>A0AA37BIF0_9ACTN</name>
<keyword evidence="2" id="KW-0808">Transferase</keyword>
<dbReference type="EMBL" id="BMQD01000012">
    <property type="protein sequence ID" value="GGK75951.1"/>
    <property type="molecule type" value="Genomic_DNA"/>
</dbReference>
<evidence type="ECO:0000313" key="3">
    <source>
        <dbReference type="Proteomes" id="UP000627984"/>
    </source>
</evidence>
<gene>
    <name evidence="2" type="ORF">GCM10010126_38980</name>
</gene>
<evidence type="ECO:0000313" key="2">
    <source>
        <dbReference type="EMBL" id="GGK75951.1"/>
    </source>
</evidence>
<dbReference type="InterPro" id="IPR029063">
    <property type="entry name" value="SAM-dependent_MTases_sf"/>
</dbReference>
<dbReference type="GO" id="GO:0032259">
    <property type="term" value="P:methylation"/>
    <property type="evidence" value="ECO:0007669"/>
    <property type="project" value="UniProtKB-KW"/>
</dbReference>
<dbReference type="SUPFAM" id="SSF53335">
    <property type="entry name" value="S-adenosyl-L-methionine-dependent methyltransferases"/>
    <property type="match status" value="1"/>
</dbReference>
<accession>A0AA37BIF0</accession>
<keyword evidence="2" id="KW-0489">Methyltransferase</keyword>
<dbReference type="Gene3D" id="3.40.50.150">
    <property type="entry name" value="Vaccinia Virus protein VP39"/>
    <property type="match status" value="1"/>
</dbReference>
<reference evidence="2" key="2">
    <citation type="submission" date="2022-09" db="EMBL/GenBank/DDBJ databases">
        <authorList>
            <person name="Sun Q."/>
            <person name="Ohkuma M."/>
        </authorList>
    </citation>
    <scope>NUCLEOTIDE SEQUENCE</scope>
    <source>
        <strain evidence="2">JCM 3093</strain>
    </source>
</reference>